<dbReference type="KEGG" id="tpal:117650705"/>
<keyword evidence="7" id="KW-1185">Reference proteome</keyword>
<dbReference type="OrthoDB" id="5407799at2759"/>
<sequence>MPCHGCATSFGLWTKDVGCVSCGFSFCNSCLKQKCAVPKLNGKVSKVCQQCFSTLSSSESSTDSKMSQHEGPPDIFLKRLDALDGQFKPPVTMYRAEPRMQKLLKGLNSIDLDIVRRLEKLREDRRTSENVPSDDELARRLAMLKGVDLDDHTPKKTSTHQAPDNRSAEQQSNDLFSQCKEEVEIDSKIPNPDDEIRERLNRLRGQIDVPAQVSSTEGSEKVVTLDEIAQILSQVKMEASEKGTQPDFATIVSLETLRAQVVKETDKIGEESDSDEEAAAAKIISKVQAQVDLEKSCGIEVSDEEEAMDAENDKEELPWCIICNEDAKIRCLGCDRDLYCKSCFQEGHMDEDMKCHSFEPYKK</sequence>
<reference evidence="8 9" key="1">
    <citation type="submission" date="2025-04" db="UniProtKB">
        <authorList>
            <consortium name="RefSeq"/>
        </authorList>
    </citation>
    <scope>IDENTIFICATION</scope>
    <source>
        <tissue evidence="8 9">Total insect</tissue>
    </source>
</reference>
<evidence type="ECO:0000313" key="7">
    <source>
        <dbReference type="Proteomes" id="UP000515158"/>
    </source>
</evidence>
<dbReference type="GO" id="GO:0005813">
    <property type="term" value="C:centrosome"/>
    <property type="evidence" value="ECO:0007669"/>
    <property type="project" value="TreeGrafter"/>
</dbReference>
<keyword evidence="1" id="KW-0479">Metal-binding</keyword>
<dbReference type="SUPFAM" id="SSF57903">
    <property type="entry name" value="FYVE/PHD zinc finger"/>
    <property type="match status" value="1"/>
</dbReference>
<dbReference type="GO" id="GO:0032266">
    <property type="term" value="F:phosphatidylinositol-3-phosphate binding"/>
    <property type="evidence" value="ECO:0007669"/>
    <property type="project" value="TreeGrafter"/>
</dbReference>
<dbReference type="GeneID" id="117650705"/>
<dbReference type="SMART" id="SM00064">
    <property type="entry name" value="FYVE"/>
    <property type="match status" value="1"/>
</dbReference>
<dbReference type="AlphaFoldDB" id="A0A6P8ZZN7"/>
<evidence type="ECO:0000256" key="4">
    <source>
        <dbReference type="PROSITE-ProRule" id="PRU00091"/>
    </source>
</evidence>
<keyword evidence="3" id="KW-0862">Zinc</keyword>
<dbReference type="RefSeq" id="XP_034250176.1">
    <property type="nucleotide sequence ID" value="XM_034394285.1"/>
</dbReference>
<dbReference type="GO" id="GO:0030496">
    <property type="term" value="C:midbody"/>
    <property type="evidence" value="ECO:0007669"/>
    <property type="project" value="TreeGrafter"/>
</dbReference>
<gene>
    <name evidence="8 9" type="primary">LOC117650705</name>
</gene>
<evidence type="ECO:0000259" key="6">
    <source>
        <dbReference type="PROSITE" id="PS50178"/>
    </source>
</evidence>
<dbReference type="PROSITE" id="PS50178">
    <property type="entry name" value="ZF_FYVE"/>
    <property type="match status" value="1"/>
</dbReference>
<evidence type="ECO:0000256" key="2">
    <source>
        <dbReference type="ARBA" id="ARBA00022771"/>
    </source>
</evidence>
<dbReference type="InterPro" id="IPR011011">
    <property type="entry name" value="Znf_FYVE_PHD"/>
</dbReference>
<dbReference type="Pfam" id="PF01363">
    <property type="entry name" value="FYVE"/>
    <property type="match status" value="1"/>
</dbReference>
<dbReference type="PANTHER" id="PTHR46603:SF1">
    <property type="entry name" value="ABSCISSION_NOCUT CHECKPOINT REGULATOR"/>
    <property type="match status" value="1"/>
</dbReference>
<dbReference type="GO" id="GO:0008270">
    <property type="term" value="F:zinc ion binding"/>
    <property type="evidence" value="ECO:0007669"/>
    <property type="project" value="UniProtKB-KW"/>
</dbReference>
<evidence type="ECO:0000256" key="5">
    <source>
        <dbReference type="SAM" id="MobiDB-lite"/>
    </source>
</evidence>
<dbReference type="CDD" id="cd19817">
    <property type="entry name" value="Bbox1_ANCHR-like"/>
    <property type="match status" value="1"/>
</dbReference>
<organism evidence="8">
    <name type="scientific">Thrips palmi</name>
    <name type="common">Melon thrips</name>
    <dbReference type="NCBI Taxonomy" id="161013"/>
    <lineage>
        <taxon>Eukaryota</taxon>
        <taxon>Metazoa</taxon>
        <taxon>Ecdysozoa</taxon>
        <taxon>Arthropoda</taxon>
        <taxon>Hexapoda</taxon>
        <taxon>Insecta</taxon>
        <taxon>Pterygota</taxon>
        <taxon>Neoptera</taxon>
        <taxon>Paraneoptera</taxon>
        <taxon>Thysanoptera</taxon>
        <taxon>Terebrantia</taxon>
        <taxon>Thripoidea</taxon>
        <taxon>Thripidae</taxon>
        <taxon>Thrips</taxon>
    </lineage>
</organism>
<dbReference type="InterPro" id="IPR000306">
    <property type="entry name" value="Znf_FYVE"/>
</dbReference>
<dbReference type="GO" id="GO:0044878">
    <property type="term" value="P:mitotic cytokinesis checkpoint signaling"/>
    <property type="evidence" value="ECO:0007669"/>
    <property type="project" value="TreeGrafter"/>
</dbReference>
<feature type="compositionally biased region" description="Polar residues" evidence="5">
    <location>
        <begin position="159"/>
        <end position="173"/>
    </location>
</feature>
<dbReference type="Proteomes" id="UP000515158">
    <property type="component" value="Unplaced"/>
</dbReference>
<evidence type="ECO:0000256" key="1">
    <source>
        <dbReference type="ARBA" id="ARBA00022723"/>
    </source>
</evidence>
<proteinExistence type="predicted"/>
<feature type="domain" description="FYVE-type" evidence="6">
    <location>
        <begin position="1"/>
        <end position="56"/>
    </location>
</feature>
<accession>A0A6P8ZZN7</accession>
<dbReference type="InterPro" id="IPR044553">
    <property type="entry name" value="Bbox1_ANCHR"/>
</dbReference>
<dbReference type="PANTHER" id="PTHR46603">
    <property type="entry name" value="ABSCISSION/NOCUT CHECKPOINT REGULATOR"/>
    <property type="match status" value="1"/>
</dbReference>
<keyword evidence="2 4" id="KW-0863">Zinc-finger</keyword>
<dbReference type="GO" id="GO:0009838">
    <property type="term" value="P:abscission"/>
    <property type="evidence" value="ECO:0007669"/>
    <property type="project" value="TreeGrafter"/>
</dbReference>
<feature type="region of interest" description="Disordered" evidence="5">
    <location>
        <begin position="145"/>
        <end position="173"/>
    </location>
</feature>
<name>A0A6P8ZZN7_THRPL</name>
<dbReference type="Pfam" id="PF22586">
    <property type="entry name" value="ANCHR-like_BBOX"/>
    <property type="match status" value="1"/>
</dbReference>
<dbReference type="Gene3D" id="3.30.40.10">
    <property type="entry name" value="Zinc/RING finger domain, C3HC4 (zinc finger)"/>
    <property type="match status" value="1"/>
</dbReference>
<evidence type="ECO:0000313" key="9">
    <source>
        <dbReference type="RefSeq" id="XP_034250177.1"/>
    </source>
</evidence>
<protein>
    <submittedName>
        <fullName evidence="8 9">Abscission/NoCut checkpoint regulator isoform X1</fullName>
    </submittedName>
</protein>
<evidence type="ECO:0000256" key="3">
    <source>
        <dbReference type="ARBA" id="ARBA00022833"/>
    </source>
</evidence>
<dbReference type="InterPro" id="IPR017455">
    <property type="entry name" value="Znf_FYVE-rel"/>
</dbReference>
<dbReference type="GO" id="GO:0032154">
    <property type="term" value="C:cleavage furrow"/>
    <property type="evidence" value="ECO:0007669"/>
    <property type="project" value="TreeGrafter"/>
</dbReference>
<dbReference type="RefSeq" id="XP_034250177.1">
    <property type="nucleotide sequence ID" value="XM_034394286.1"/>
</dbReference>
<dbReference type="SUPFAM" id="SSF57845">
    <property type="entry name" value="B-box zinc-binding domain"/>
    <property type="match status" value="1"/>
</dbReference>
<dbReference type="InterPro" id="IPR013083">
    <property type="entry name" value="Znf_RING/FYVE/PHD"/>
</dbReference>
<evidence type="ECO:0000313" key="8">
    <source>
        <dbReference type="RefSeq" id="XP_034250176.1"/>
    </source>
</evidence>